<dbReference type="Proteomes" id="UP001595868">
    <property type="component" value="Unassembled WGS sequence"/>
</dbReference>
<protein>
    <submittedName>
        <fullName evidence="2">Uncharacterized protein</fullName>
    </submittedName>
</protein>
<keyword evidence="1" id="KW-0472">Membrane</keyword>
<evidence type="ECO:0000313" key="2">
    <source>
        <dbReference type="EMBL" id="MFC4110748.1"/>
    </source>
</evidence>
<proteinExistence type="predicted"/>
<feature type="transmembrane region" description="Helical" evidence="1">
    <location>
        <begin position="39"/>
        <end position="59"/>
    </location>
</feature>
<keyword evidence="3" id="KW-1185">Reference proteome</keyword>
<comment type="caution">
    <text evidence="2">The sequence shown here is derived from an EMBL/GenBank/DDBJ whole genome shotgun (WGS) entry which is preliminary data.</text>
</comment>
<evidence type="ECO:0000256" key="1">
    <source>
        <dbReference type="SAM" id="Phobius"/>
    </source>
</evidence>
<organism evidence="2 3">
    <name type="scientific">Micromonospora zhanjiangensis</name>
    <dbReference type="NCBI Taxonomy" id="1522057"/>
    <lineage>
        <taxon>Bacteria</taxon>
        <taxon>Bacillati</taxon>
        <taxon>Actinomycetota</taxon>
        <taxon>Actinomycetes</taxon>
        <taxon>Micromonosporales</taxon>
        <taxon>Micromonosporaceae</taxon>
        <taxon>Micromonospora</taxon>
    </lineage>
</organism>
<gene>
    <name evidence="2" type="ORF">ACFOX0_33160</name>
</gene>
<keyword evidence="1" id="KW-1133">Transmembrane helix</keyword>
<dbReference type="EMBL" id="JBHSBN010000056">
    <property type="protein sequence ID" value="MFC4110748.1"/>
    <property type="molecule type" value="Genomic_DNA"/>
</dbReference>
<accession>A0ABV8KXK0</accession>
<reference evidence="3" key="1">
    <citation type="journal article" date="2019" name="Int. J. Syst. Evol. Microbiol.">
        <title>The Global Catalogue of Microorganisms (GCM) 10K type strain sequencing project: providing services to taxonomists for standard genome sequencing and annotation.</title>
        <authorList>
            <consortium name="The Broad Institute Genomics Platform"/>
            <consortium name="The Broad Institute Genome Sequencing Center for Infectious Disease"/>
            <person name="Wu L."/>
            <person name="Ma J."/>
        </authorList>
    </citation>
    <scope>NUCLEOTIDE SEQUENCE [LARGE SCALE GENOMIC DNA]</scope>
    <source>
        <strain evidence="3">2902at01</strain>
    </source>
</reference>
<sequence length="91" mass="9577">MLAGIGGQIAVLWAAVLIAKSDAFEPFRNRGPGSVGDLLLISVLIVALDVVLAGALALVLRRRRWGRTVRWSVFAVIALIGIAVVVGFGLL</sequence>
<feature type="transmembrane region" description="Helical" evidence="1">
    <location>
        <begin position="71"/>
        <end position="90"/>
    </location>
</feature>
<keyword evidence="1" id="KW-0812">Transmembrane</keyword>
<evidence type="ECO:0000313" key="3">
    <source>
        <dbReference type="Proteomes" id="UP001595868"/>
    </source>
</evidence>
<name>A0ABV8KXK0_9ACTN</name>